<evidence type="ECO:0000256" key="3">
    <source>
        <dbReference type="ARBA" id="ARBA00022729"/>
    </source>
</evidence>
<keyword evidence="4" id="KW-1133">Transmembrane helix</keyword>
<dbReference type="Proteomes" id="UP001164746">
    <property type="component" value="Chromosome 15"/>
</dbReference>
<keyword evidence="9" id="KW-1185">Reference proteome</keyword>
<feature type="compositionally biased region" description="Low complexity" evidence="7">
    <location>
        <begin position="20"/>
        <end position="50"/>
    </location>
</feature>
<dbReference type="EMBL" id="CP111026">
    <property type="protein sequence ID" value="WAR27929.1"/>
    <property type="molecule type" value="Genomic_DNA"/>
</dbReference>
<evidence type="ECO:0000256" key="5">
    <source>
        <dbReference type="ARBA" id="ARBA00023136"/>
    </source>
</evidence>
<dbReference type="Gene3D" id="2.40.160.110">
    <property type="match status" value="2"/>
</dbReference>
<evidence type="ECO:0000313" key="8">
    <source>
        <dbReference type="EMBL" id="WAR27929.1"/>
    </source>
</evidence>
<name>A0ABY7G332_MYAAR</name>
<evidence type="ECO:0000256" key="6">
    <source>
        <dbReference type="ARBA" id="ARBA00023180"/>
    </source>
</evidence>
<comment type="subcellular location">
    <subcellularLocation>
        <location evidence="1">Cell membrane</location>
        <topology evidence="1">Single-pass type I membrane protein</topology>
    </subcellularLocation>
</comment>
<dbReference type="InterPro" id="IPR002000">
    <property type="entry name" value="Lysosome-assoc_membr_glycop"/>
</dbReference>
<dbReference type="PANTHER" id="PTHR11506">
    <property type="entry name" value="LYSOSOME-ASSOCIATED MEMBRANE GLYCOPROTEIN"/>
    <property type="match status" value="1"/>
</dbReference>
<reference evidence="8" key="1">
    <citation type="submission" date="2022-11" db="EMBL/GenBank/DDBJ databases">
        <title>Centuries of genome instability and evolution in soft-shell clam transmissible cancer (bioRxiv).</title>
        <authorList>
            <person name="Hart S.F.M."/>
            <person name="Yonemitsu M.A."/>
            <person name="Giersch R.M."/>
            <person name="Beal B.F."/>
            <person name="Arriagada G."/>
            <person name="Davis B.W."/>
            <person name="Ostrander E.A."/>
            <person name="Goff S.P."/>
            <person name="Metzger M.J."/>
        </authorList>
    </citation>
    <scope>NUCLEOTIDE SEQUENCE</scope>
    <source>
        <strain evidence="8">MELC-2E11</strain>
        <tissue evidence="8">Siphon/mantle</tissue>
    </source>
</reference>
<evidence type="ECO:0000256" key="4">
    <source>
        <dbReference type="ARBA" id="ARBA00022989"/>
    </source>
</evidence>
<feature type="compositionally biased region" description="Polar residues" evidence="7">
    <location>
        <begin position="1"/>
        <end position="10"/>
    </location>
</feature>
<feature type="region of interest" description="Disordered" evidence="7">
    <location>
        <begin position="489"/>
        <end position="527"/>
    </location>
</feature>
<keyword evidence="2" id="KW-0812">Transmembrane</keyword>
<evidence type="ECO:0000256" key="1">
    <source>
        <dbReference type="ARBA" id="ARBA00004251"/>
    </source>
</evidence>
<dbReference type="PANTHER" id="PTHR11506:SF35">
    <property type="entry name" value="LYSOSOME-ASSOCIATED MEMBRANE GLYCOPROTEIN 5"/>
    <property type="match status" value="1"/>
</dbReference>
<keyword evidence="3" id="KW-0732">Signal</keyword>
<evidence type="ECO:0000256" key="7">
    <source>
        <dbReference type="SAM" id="MobiDB-lite"/>
    </source>
</evidence>
<gene>
    <name evidence="8" type="ORF">MAR_013633</name>
</gene>
<proteinExistence type="predicted"/>
<feature type="region of interest" description="Disordered" evidence="7">
    <location>
        <begin position="1"/>
        <end position="56"/>
    </location>
</feature>
<evidence type="ECO:0000256" key="2">
    <source>
        <dbReference type="ARBA" id="ARBA00022692"/>
    </source>
</evidence>
<keyword evidence="5" id="KW-0472">Membrane</keyword>
<keyword evidence="6" id="KW-0325">Glycoprotein</keyword>
<organism evidence="8 9">
    <name type="scientific">Mya arenaria</name>
    <name type="common">Soft-shell clam</name>
    <dbReference type="NCBI Taxonomy" id="6604"/>
    <lineage>
        <taxon>Eukaryota</taxon>
        <taxon>Metazoa</taxon>
        <taxon>Spiralia</taxon>
        <taxon>Lophotrochozoa</taxon>
        <taxon>Mollusca</taxon>
        <taxon>Bivalvia</taxon>
        <taxon>Autobranchia</taxon>
        <taxon>Heteroconchia</taxon>
        <taxon>Euheterodonta</taxon>
        <taxon>Imparidentia</taxon>
        <taxon>Neoheterodontei</taxon>
        <taxon>Myida</taxon>
        <taxon>Myoidea</taxon>
        <taxon>Myidae</taxon>
        <taxon>Mya</taxon>
    </lineage>
</organism>
<protein>
    <submittedName>
        <fullName evidence="8">Uncharacterized protein</fullName>
    </submittedName>
</protein>
<accession>A0ABY7G332</accession>
<feature type="compositionally biased region" description="Low complexity" evidence="7">
    <location>
        <begin position="490"/>
        <end position="514"/>
    </location>
</feature>
<sequence>MTSHSTSVKPNITPHKTTKPSHSTSISTPHSKSTMTSHPTQTKTTWNPTPSTTPFPTTPKYDLCNEMYCCVILKGNFRFTIPYEMENNKTNTLTIGVPNNAMVTGTCNLNNTNTTQEIDVDFFSGWKLSVVIKEGTANDEELQAGVDEGAGQFYSWERVSLEYVLDDHFVKPKGKGKNMTVMTVLTFDTFKTDTQGSFACDSEESLKLGEVDFLISKLQYRGFGITNSTDFPKADVKRCPQDLPKTTAKPCFWNLQLRKSISTNNYASDYAIDHASEHAPVYTIDHEFDHESDLASDHASCFNNAEDHYTNDDITFHFSDTLSHPLNDAVFNDPKTSTLMIGVPDNALVTGTCNLNNTNTAQEIDIDFFDSWKLSVVLVESTANGDELQAGEDEGAAQFYSWERVTLEYVLDDHFVKPKGKGENMTVMTVLTFDTFKTDTLGSFACDSEESLKLGEVDFFISKLQYRGFGHTQSTDFPKADVKRCSQDLSTTSAKPVTSTATVATTTAKPVTTTKKPKEETTERNTK</sequence>
<feature type="compositionally biased region" description="Basic and acidic residues" evidence="7">
    <location>
        <begin position="516"/>
        <end position="527"/>
    </location>
</feature>
<evidence type="ECO:0000313" key="9">
    <source>
        <dbReference type="Proteomes" id="UP001164746"/>
    </source>
</evidence>